<proteinExistence type="predicted"/>
<accession>A0AAW9TEP4</accession>
<reference evidence="2" key="1">
    <citation type="submission" date="2019-09" db="EMBL/GenBank/DDBJ databases">
        <title>Distinct polysaccharide growth profiles of human intestinal Prevotella copri isolates.</title>
        <authorList>
            <person name="Fehlner-Peach H."/>
            <person name="Magnabosco C."/>
            <person name="Raghavan V."/>
            <person name="Scher J.U."/>
            <person name="Tett A."/>
            <person name="Cox L.M."/>
            <person name="Gottsegen C."/>
            <person name="Watters A."/>
            <person name="Wiltshire- Gordon J.D."/>
            <person name="Segata N."/>
            <person name="Bonneau R."/>
            <person name="Littman D.R."/>
        </authorList>
    </citation>
    <scope>NUCLEOTIDE SEQUENCE [LARGE SCALE GENOMIC DNA]</scope>
    <source>
        <strain evidence="2">iAP146</strain>
    </source>
</reference>
<dbReference type="EMBL" id="VZCR01000017">
    <property type="protein sequence ID" value="MQN30888.1"/>
    <property type="molecule type" value="Genomic_DNA"/>
</dbReference>
<evidence type="ECO:0000313" key="2">
    <source>
        <dbReference type="Proteomes" id="UP000420707"/>
    </source>
</evidence>
<name>A0AAW9TEP4_9BACT</name>
<dbReference type="AlphaFoldDB" id="A0AAW9TEP4"/>
<dbReference type="Proteomes" id="UP000420707">
    <property type="component" value="Unassembled WGS sequence"/>
</dbReference>
<sequence length="22" mass="2565">GKNCKEFTPMQVSYILYFLGEP</sequence>
<feature type="non-terminal residue" evidence="1">
    <location>
        <position position="1"/>
    </location>
</feature>
<organism evidence="1 2">
    <name type="scientific">Segatella copri</name>
    <dbReference type="NCBI Taxonomy" id="165179"/>
    <lineage>
        <taxon>Bacteria</taxon>
        <taxon>Pseudomonadati</taxon>
        <taxon>Bacteroidota</taxon>
        <taxon>Bacteroidia</taxon>
        <taxon>Bacteroidales</taxon>
        <taxon>Prevotellaceae</taxon>
        <taxon>Segatella</taxon>
    </lineage>
</organism>
<gene>
    <name evidence="1" type="ORF">F7D90_02735</name>
</gene>
<evidence type="ECO:0000313" key="1">
    <source>
        <dbReference type="EMBL" id="MQN30888.1"/>
    </source>
</evidence>
<protein>
    <submittedName>
        <fullName evidence="1">DUF4248 domain-containing protein</fullName>
    </submittedName>
</protein>
<comment type="caution">
    <text evidence="1">The sequence shown here is derived from an EMBL/GenBank/DDBJ whole genome shotgun (WGS) entry which is preliminary data.</text>
</comment>